<proteinExistence type="predicted"/>
<comment type="caution">
    <text evidence="2">The sequence shown here is derived from an EMBL/GenBank/DDBJ whole genome shotgun (WGS) entry which is preliminary data.</text>
</comment>
<evidence type="ECO:0000259" key="1">
    <source>
        <dbReference type="Pfam" id="PF00535"/>
    </source>
</evidence>
<dbReference type="STRING" id="1685382.AVJ23_19970"/>
<dbReference type="CDD" id="cd00761">
    <property type="entry name" value="Glyco_tranf_GTA_type"/>
    <property type="match status" value="1"/>
</dbReference>
<dbReference type="Proteomes" id="UP000054396">
    <property type="component" value="Unassembled WGS sequence"/>
</dbReference>
<gene>
    <name evidence="2" type="ORF">AVJ23_19970</name>
</gene>
<dbReference type="PANTHER" id="PTHR43685">
    <property type="entry name" value="GLYCOSYLTRANSFERASE"/>
    <property type="match status" value="1"/>
</dbReference>
<reference evidence="2 3" key="1">
    <citation type="submission" date="2015-12" db="EMBL/GenBank/DDBJ databases">
        <authorList>
            <person name="Shamseldin A."/>
            <person name="Moawad H."/>
            <person name="Abd El-Rahim W.M."/>
            <person name="Sadowsky M.J."/>
        </authorList>
    </citation>
    <scope>NUCLEOTIDE SEQUENCE [LARGE SCALE GENOMIC DNA]</scope>
    <source>
        <strain evidence="2 3">SJ5A-1</strain>
    </source>
</reference>
<sequence>MTTFDDRDILVQSVESVLNQTHEDLELLLVDDGSGPETKALIAGFDDPRLKLLQQANDGLSSARNRGLHHASGDYICFLDADDTRAPWAFAEAARIIEETGTELLIVRGVYSGERTRLEVFLDESAMEGYEAEAPEDLADRKAWAMSCEPQSANKFIHRDVIARGALRFPNDHFFEDILFHTMVIAHARSVEICAARSFTYFQRQLRLQLTATSGTARFDIIGTARVTFQLFEQHPEFNNPRQRGALAIGALRLLRWCDESIPAFHRFAYRMALRQTLRQINPLFLVIDETVPDPRNERHALMQYAREVLQ</sequence>
<evidence type="ECO:0000313" key="3">
    <source>
        <dbReference type="Proteomes" id="UP000054396"/>
    </source>
</evidence>
<protein>
    <recommendedName>
        <fullName evidence="1">Glycosyltransferase 2-like domain-containing protein</fullName>
    </recommendedName>
</protein>
<dbReference type="Gene3D" id="3.90.550.10">
    <property type="entry name" value="Spore Coat Polysaccharide Biosynthesis Protein SpsA, Chain A"/>
    <property type="match status" value="1"/>
</dbReference>
<dbReference type="InterPro" id="IPR050834">
    <property type="entry name" value="Glycosyltransf_2"/>
</dbReference>
<dbReference type="Pfam" id="PF00535">
    <property type="entry name" value="Glycos_transf_2"/>
    <property type="match status" value="1"/>
</dbReference>
<dbReference type="AlphaFoldDB" id="A0A0W7WES0"/>
<name>A0A0W7WES0_9RHOB</name>
<evidence type="ECO:0000313" key="2">
    <source>
        <dbReference type="EMBL" id="KUF08968.1"/>
    </source>
</evidence>
<organism evidence="2 3">
    <name type="scientific">Pseudoponticoccus marisrubri</name>
    <dbReference type="NCBI Taxonomy" id="1685382"/>
    <lineage>
        <taxon>Bacteria</taxon>
        <taxon>Pseudomonadati</taxon>
        <taxon>Pseudomonadota</taxon>
        <taxon>Alphaproteobacteria</taxon>
        <taxon>Rhodobacterales</taxon>
        <taxon>Roseobacteraceae</taxon>
        <taxon>Pseudoponticoccus</taxon>
    </lineage>
</organism>
<dbReference type="OrthoDB" id="5291101at2"/>
<keyword evidence="3" id="KW-1185">Reference proteome</keyword>
<feature type="domain" description="Glycosyltransferase 2-like" evidence="1">
    <location>
        <begin position="1"/>
        <end position="118"/>
    </location>
</feature>
<dbReference type="PANTHER" id="PTHR43685:SF2">
    <property type="entry name" value="GLYCOSYLTRANSFERASE 2-LIKE DOMAIN-CONTAINING PROTEIN"/>
    <property type="match status" value="1"/>
</dbReference>
<dbReference type="SUPFAM" id="SSF53448">
    <property type="entry name" value="Nucleotide-diphospho-sugar transferases"/>
    <property type="match status" value="1"/>
</dbReference>
<dbReference type="RefSeq" id="WP_058864000.1">
    <property type="nucleotide sequence ID" value="NZ_LPXO01000019.1"/>
</dbReference>
<dbReference type="InterPro" id="IPR029044">
    <property type="entry name" value="Nucleotide-diphossugar_trans"/>
</dbReference>
<accession>A0A0W7WES0</accession>
<dbReference type="InterPro" id="IPR001173">
    <property type="entry name" value="Glyco_trans_2-like"/>
</dbReference>
<dbReference type="EMBL" id="LPXO01000019">
    <property type="protein sequence ID" value="KUF08968.1"/>
    <property type="molecule type" value="Genomic_DNA"/>
</dbReference>